<dbReference type="OrthoDB" id="292220at2"/>
<reference evidence="2 3" key="1">
    <citation type="submission" date="2019-02" db="EMBL/GenBank/DDBJ databases">
        <title>Deep-cultivation of Planctomycetes and their phenomic and genomic characterization uncovers novel biology.</title>
        <authorList>
            <person name="Wiegand S."/>
            <person name="Jogler M."/>
            <person name="Boedeker C."/>
            <person name="Pinto D."/>
            <person name="Vollmers J."/>
            <person name="Rivas-Marin E."/>
            <person name="Kohn T."/>
            <person name="Peeters S.H."/>
            <person name="Heuer A."/>
            <person name="Rast P."/>
            <person name="Oberbeckmann S."/>
            <person name="Bunk B."/>
            <person name="Jeske O."/>
            <person name="Meyerdierks A."/>
            <person name="Storesund J.E."/>
            <person name="Kallscheuer N."/>
            <person name="Luecker S."/>
            <person name="Lage O.M."/>
            <person name="Pohl T."/>
            <person name="Merkel B.J."/>
            <person name="Hornburger P."/>
            <person name="Mueller R.-W."/>
            <person name="Bruemmer F."/>
            <person name="Labrenz M."/>
            <person name="Spormann A.M."/>
            <person name="Op den Camp H."/>
            <person name="Overmann J."/>
            <person name="Amann R."/>
            <person name="Jetten M.S.M."/>
            <person name="Mascher T."/>
            <person name="Medema M.H."/>
            <person name="Devos D.P."/>
            <person name="Kaster A.-K."/>
            <person name="Ovreas L."/>
            <person name="Rohde M."/>
            <person name="Galperin M.Y."/>
            <person name="Jogler C."/>
        </authorList>
    </citation>
    <scope>NUCLEOTIDE SEQUENCE [LARGE SCALE GENOMIC DNA]</scope>
    <source>
        <strain evidence="2 3">ETA_A1</strain>
    </source>
</reference>
<dbReference type="NCBIfam" id="TIGR02608">
    <property type="entry name" value="delta_60_rpt"/>
    <property type="match status" value="7"/>
</dbReference>
<dbReference type="PANTHER" id="PTHR42754">
    <property type="entry name" value="ENDOGLUCANASE"/>
    <property type="match status" value="1"/>
</dbReference>
<dbReference type="Gene3D" id="2.80.10.50">
    <property type="match status" value="3"/>
</dbReference>
<evidence type="ECO:0000256" key="1">
    <source>
        <dbReference type="ARBA" id="ARBA00022729"/>
    </source>
</evidence>
<keyword evidence="1" id="KW-0732">Signal</keyword>
<dbReference type="InterPro" id="IPR013517">
    <property type="entry name" value="FG-GAP"/>
</dbReference>
<dbReference type="RefSeq" id="WP_145244070.1">
    <property type="nucleotide sequence ID" value="NZ_CP036273.1"/>
</dbReference>
<dbReference type="Pfam" id="PF13517">
    <property type="entry name" value="FG-GAP_3"/>
    <property type="match status" value="1"/>
</dbReference>
<dbReference type="InterPro" id="IPR028994">
    <property type="entry name" value="Integrin_alpha_N"/>
</dbReference>
<dbReference type="SUPFAM" id="SSF63829">
    <property type="entry name" value="Calcium-dependent phosphotriesterase"/>
    <property type="match status" value="1"/>
</dbReference>
<organism evidence="2 3">
    <name type="scientific">Urbifossiella limnaea</name>
    <dbReference type="NCBI Taxonomy" id="2528023"/>
    <lineage>
        <taxon>Bacteria</taxon>
        <taxon>Pseudomonadati</taxon>
        <taxon>Planctomycetota</taxon>
        <taxon>Planctomycetia</taxon>
        <taxon>Gemmatales</taxon>
        <taxon>Gemmataceae</taxon>
        <taxon>Urbifossiella</taxon>
    </lineage>
</organism>
<sequence>MTPARTRRSCPRLESLEAREVPAAVGALDPSFGTAGRQTIAFNLGSSNSDYVNAVAVQPDGRTVLAGPVDTAGGSLDFGVARLNPDGTPDETFGPGGKRTVAFNFGGTNGDYANAVAVQADGRIVVVGDVTTAGGADFGVARLNPDGTLDGTFGSGGKRTIAFNLGGSNIDFARAVAIAPDGRIVVAGQVDRGGGDFDFGVARLNADGTPDGSFGPGGKRIVAFDLGATNFDSARAVAVRSDGRVVLAGQVDAAGNVDFGVARLNVDGTPDGSFGPGGKRTIAFNLGGGNGDVANALAVYPDGRAVVAGYVTAVGINTDFGVARLNADGTPDGTFGPGGKRTLAFDLGGMNRDLATALALRPDGRVVLAGYVDTPGGTDFGVARLNADGTPDGTFGPGGQRTVGFDLGFTNFDAAYAAAVGPAGRIVVAGQVGTAGGDSDFGVARLIGTVEKGDALIAGGTLDGTAERFAPNAAGTLVTPPAATLAPFGPATVNVRAAMADVNGDGVTDDVLVTGPGTPLRVAVISGVDNATLLVAPFDPFGGDFAGGGFVSAGDFDHDGRAEFVVSPDVSGGPRVTVFSRRPDGSTPVRANFFGIDDPDFRGGARTAVGDVDGDGTPDLLVAAGFGGGPRVAVFRGASVLSSPTRLVGDFFAFPGTDAVNLRNGAFVAAGDVTGDGFADLAFGGGPGGAPRVFLLSGALVAAGDVDGAQAAPVSNFFVGGNAADRGGVRVAVADLDGDTRAEVVAGSGEGVAAGLRAYLGKNLSGTGEPATFQDLTLFGGTVLPGGVFVG</sequence>
<dbReference type="EMBL" id="CP036273">
    <property type="protein sequence ID" value="QDU23857.1"/>
    <property type="molecule type" value="Genomic_DNA"/>
</dbReference>
<dbReference type="Pfam" id="PF17164">
    <property type="entry name" value="DUF5122"/>
    <property type="match status" value="7"/>
</dbReference>
<dbReference type="AlphaFoldDB" id="A0A517Y278"/>
<dbReference type="SUPFAM" id="SSF69318">
    <property type="entry name" value="Integrin alpha N-terminal domain"/>
    <property type="match status" value="1"/>
</dbReference>
<evidence type="ECO:0000313" key="2">
    <source>
        <dbReference type="EMBL" id="QDU23857.1"/>
    </source>
</evidence>
<evidence type="ECO:0000313" key="3">
    <source>
        <dbReference type="Proteomes" id="UP000319576"/>
    </source>
</evidence>
<name>A0A517Y278_9BACT</name>
<protein>
    <submittedName>
        <fullName evidence="2">FG-GAP repeat protein</fullName>
    </submittedName>
</protein>
<dbReference type="PANTHER" id="PTHR42754:SF1">
    <property type="entry name" value="LIPOPROTEIN"/>
    <property type="match status" value="1"/>
</dbReference>
<dbReference type="KEGG" id="uli:ETAA1_58660"/>
<accession>A0A517Y278</accession>
<keyword evidence="3" id="KW-1185">Reference proteome</keyword>
<dbReference type="InterPro" id="IPR013431">
    <property type="entry name" value="Delta_60_rpt"/>
</dbReference>
<gene>
    <name evidence="2" type="ORF">ETAA1_58660</name>
</gene>
<dbReference type="Gene3D" id="2.130.10.130">
    <property type="entry name" value="Integrin alpha, N-terminal"/>
    <property type="match status" value="1"/>
</dbReference>
<proteinExistence type="predicted"/>
<dbReference type="Proteomes" id="UP000319576">
    <property type="component" value="Chromosome"/>
</dbReference>